<evidence type="ECO:0008006" key="3">
    <source>
        <dbReference type="Google" id="ProtNLM"/>
    </source>
</evidence>
<evidence type="ECO:0000313" key="1">
    <source>
        <dbReference type="EMBL" id="KAK8951996.1"/>
    </source>
</evidence>
<dbReference type="CDD" id="cd09272">
    <property type="entry name" value="RNase_HI_RT_Ty1"/>
    <property type="match status" value="1"/>
</dbReference>
<dbReference type="Proteomes" id="UP001418222">
    <property type="component" value="Unassembled WGS sequence"/>
</dbReference>
<comment type="caution">
    <text evidence="1">The sequence shown here is derived from an EMBL/GenBank/DDBJ whole genome shotgun (WGS) entry which is preliminary data.</text>
</comment>
<sequence length="124" mass="14555">MWCNPSQKQNVVSEFRSISQGLYEGLWLHIFLQDLDLQKDALISLFRDYKAAISIAHNPIQHDRPKHVEIDRHFVKDHLEKGNLVTPFVHSRDQLADVFTKGLGRDVFFDNIHRLCMTDIYYST</sequence>
<dbReference type="PANTHER" id="PTHR11439">
    <property type="entry name" value="GAG-POL-RELATED RETROTRANSPOSON"/>
    <property type="match status" value="1"/>
</dbReference>
<dbReference type="PANTHER" id="PTHR11439:SF440">
    <property type="entry name" value="INTEGRASE CATALYTIC DOMAIN-CONTAINING PROTEIN"/>
    <property type="match status" value="1"/>
</dbReference>
<organism evidence="1 2">
    <name type="scientific">Platanthera zijinensis</name>
    <dbReference type="NCBI Taxonomy" id="2320716"/>
    <lineage>
        <taxon>Eukaryota</taxon>
        <taxon>Viridiplantae</taxon>
        <taxon>Streptophyta</taxon>
        <taxon>Embryophyta</taxon>
        <taxon>Tracheophyta</taxon>
        <taxon>Spermatophyta</taxon>
        <taxon>Magnoliopsida</taxon>
        <taxon>Liliopsida</taxon>
        <taxon>Asparagales</taxon>
        <taxon>Orchidaceae</taxon>
        <taxon>Orchidoideae</taxon>
        <taxon>Orchideae</taxon>
        <taxon>Orchidinae</taxon>
        <taxon>Platanthera</taxon>
    </lineage>
</organism>
<accession>A0AAP0BXE6</accession>
<evidence type="ECO:0000313" key="2">
    <source>
        <dbReference type="Proteomes" id="UP001418222"/>
    </source>
</evidence>
<protein>
    <recommendedName>
        <fullName evidence="3">Copia protein</fullName>
    </recommendedName>
</protein>
<keyword evidence="2" id="KW-1185">Reference proteome</keyword>
<gene>
    <name evidence="1" type="ORF">KSP39_PZI003390</name>
</gene>
<reference evidence="1 2" key="1">
    <citation type="journal article" date="2022" name="Nat. Plants">
        <title>Genomes of leafy and leafless Platanthera orchids illuminate the evolution of mycoheterotrophy.</title>
        <authorList>
            <person name="Li M.H."/>
            <person name="Liu K.W."/>
            <person name="Li Z."/>
            <person name="Lu H.C."/>
            <person name="Ye Q.L."/>
            <person name="Zhang D."/>
            <person name="Wang J.Y."/>
            <person name="Li Y.F."/>
            <person name="Zhong Z.M."/>
            <person name="Liu X."/>
            <person name="Yu X."/>
            <person name="Liu D.K."/>
            <person name="Tu X.D."/>
            <person name="Liu B."/>
            <person name="Hao Y."/>
            <person name="Liao X.Y."/>
            <person name="Jiang Y.T."/>
            <person name="Sun W.H."/>
            <person name="Chen J."/>
            <person name="Chen Y.Q."/>
            <person name="Ai Y."/>
            <person name="Zhai J.W."/>
            <person name="Wu S.S."/>
            <person name="Zhou Z."/>
            <person name="Hsiao Y.Y."/>
            <person name="Wu W.L."/>
            <person name="Chen Y.Y."/>
            <person name="Lin Y.F."/>
            <person name="Hsu J.L."/>
            <person name="Li C.Y."/>
            <person name="Wang Z.W."/>
            <person name="Zhao X."/>
            <person name="Zhong W.Y."/>
            <person name="Ma X.K."/>
            <person name="Ma L."/>
            <person name="Huang J."/>
            <person name="Chen G.Z."/>
            <person name="Huang M.Z."/>
            <person name="Huang L."/>
            <person name="Peng D.H."/>
            <person name="Luo Y.B."/>
            <person name="Zou S.Q."/>
            <person name="Chen S.P."/>
            <person name="Lan S."/>
            <person name="Tsai W.C."/>
            <person name="Van de Peer Y."/>
            <person name="Liu Z.J."/>
        </authorList>
    </citation>
    <scope>NUCLEOTIDE SEQUENCE [LARGE SCALE GENOMIC DNA]</scope>
    <source>
        <strain evidence="1">Lor287</strain>
    </source>
</reference>
<name>A0AAP0BXE6_9ASPA</name>
<dbReference type="AlphaFoldDB" id="A0AAP0BXE6"/>
<dbReference type="EMBL" id="JBBWWQ010000003">
    <property type="protein sequence ID" value="KAK8951996.1"/>
    <property type="molecule type" value="Genomic_DNA"/>
</dbReference>
<proteinExistence type="predicted"/>